<dbReference type="InterPro" id="IPR021787">
    <property type="entry name" value="DUF3352"/>
</dbReference>
<feature type="transmembrane region" description="Helical" evidence="1">
    <location>
        <begin position="7"/>
        <end position="29"/>
    </location>
</feature>
<evidence type="ECO:0008006" key="4">
    <source>
        <dbReference type="Google" id="ProtNLM"/>
    </source>
</evidence>
<dbReference type="Pfam" id="PF11832">
    <property type="entry name" value="DUF3352"/>
    <property type="match status" value="1"/>
</dbReference>
<keyword evidence="3" id="KW-1185">Reference proteome</keyword>
<keyword evidence="1" id="KW-1133">Transmembrane helix</keyword>
<sequence length="611" mass="66438">MKLRSLFSFLSIVVLVLLLLSAGGFYWLVARNPVRVLSSEPRTTPGAALFVPRQAPVMVSLLLNPAQLETFQLVATPPAERRRVREELDQLKQNLLTNTGLDYKRDIQPWLGQEITLAVTSLDLDHDAANGQQPGYLAAIATEDPQQSREFLELFWQKRAIAGSDLVFEQYKGVKIIAANPPAGDRDSVATARKPKPPSYRLQLQPLKPLAAPAPTRTLASAAVGDRFILFANHPKVLREAINNVQAPDLSLEQSKVFTQAIDTLTQQRVGLTYIDVPKLTQLLDRERPLTTSAQRPTMANPTIAGDESSLLKQTLVAGFALNQHGLLAEMALLSPGGATTAFAPPLSQPIGALQYLPSTSSLSASGTHLDRLWSQLSKGLASYETVSQLIDQPLRALQDRWQLDLPNDVFSWVKGEYALAMVPPDSVSANGTLRPDWIFAAQRPSLEVDQQAIAHLDDLAKQQGLNVGPLTMGDRTVSAWTRLTADRAASQPLSLQASVQGVHASVGNYELFATSVAAMDSALKAADRSLVAVETFKHATTSLLKPNSGYLYVDWDASRPILEQQFPALKVLELAGKPFFNRLRSLTLSSYGAQSGVQRGGALIQLKGTA</sequence>
<keyword evidence="1" id="KW-0472">Membrane</keyword>
<gene>
    <name evidence="2" type="ORF">C7B82_13225</name>
</gene>
<accession>A0A2T1E6W9</accession>
<evidence type="ECO:0000313" key="3">
    <source>
        <dbReference type="Proteomes" id="UP000239576"/>
    </source>
</evidence>
<comment type="caution">
    <text evidence="2">The sequence shown here is derived from an EMBL/GenBank/DDBJ whole genome shotgun (WGS) entry which is preliminary data.</text>
</comment>
<proteinExistence type="predicted"/>
<evidence type="ECO:0000313" key="2">
    <source>
        <dbReference type="EMBL" id="PSB28435.1"/>
    </source>
</evidence>
<dbReference type="RefSeq" id="WP_106256763.1">
    <property type="nucleotide sequence ID" value="NZ_CAWNSW010000001.1"/>
</dbReference>
<keyword evidence="1" id="KW-0812">Transmembrane</keyword>
<name>A0A2T1E6W9_9CYAN</name>
<dbReference type="OrthoDB" id="451203at2"/>
<dbReference type="AlphaFoldDB" id="A0A2T1E6W9"/>
<organism evidence="2 3">
    <name type="scientific">Stenomitos frigidus ULC18</name>
    <dbReference type="NCBI Taxonomy" id="2107698"/>
    <lineage>
        <taxon>Bacteria</taxon>
        <taxon>Bacillati</taxon>
        <taxon>Cyanobacteriota</taxon>
        <taxon>Cyanophyceae</taxon>
        <taxon>Leptolyngbyales</taxon>
        <taxon>Leptolyngbyaceae</taxon>
        <taxon>Stenomitos</taxon>
    </lineage>
</organism>
<protein>
    <recommendedName>
        <fullName evidence="4">DUF3352 domain-containing protein</fullName>
    </recommendedName>
</protein>
<reference evidence="2 3" key="2">
    <citation type="submission" date="2018-03" db="EMBL/GenBank/DDBJ databases">
        <title>The ancient ancestry and fast evolution of plastids.</title>
        <authorList>
            <person name="Moore K.R."/>
            <person name="Magnabosco C."/>
            <person name="Momper L."/>
            <person name="Gold D.A."/>
            <person name="Bosak T."/>
            <person name="Fournier G.P."/>
        </authorList>
    </citation>
    <scope>NUCLEOTIDE SEQUENCE [LARGE SCALE GENOMIC DNA]</scope>
    <source>
        <strain evidence="2 3">ULC18</strain>
    </source>
</reference>
<reference evidence="3" key="1">
    <citation type="submission" date="2018-02" db="EMBL/GenBank/DDBJ databases">
        <authorList>
            <person name="Moore K."/>
            <person name="Momper L."/>
        </authorList>
    </citation>
    <scope>NUCLEOTIDE SEQUENCE [LARGE SCALE GENOMIC DNA]</scope>
    <source>
        <strain evidence="3">ULC18</strain>
    </source>
</reference>
<dbReference type="Proteomes" id="UP000239576">
    <property type="component" value="Unassembled WGS sequence"/>
</dbReference>
<evidence type="ECO:0000256" key="1">
    <source>
        <dbReference type="SAM" id="Phobius"/>
    </source>
</evidence>
<dbReference type="EMBL" id="PVWK01000079">
    <property type="protein sequence ID" value="PSB28435.1"/>
    <property type="molecule type" value="Genomic_DNA"/>
</dbReference>